<keyword evidence="3" id="KW-1185">Reference proteome</keyword>
<name>A0ABX9B0Y4_9PSED</name>
<dbReference type="Proteomes" id="UP000825591">
    <property type="component" value="Chromosome"/>
</dbReference>
<dbReference type="RefSeq" id="WP_051555652.1">
    <property type="nucleotide sequence ID" value="NZ_CP081966.1"/>
</dbReference>
<reference evidence="2 3" key="1">
    <citation type="submission" date="2021-08" db="EMBL/GenBank/DDBJ databases">
        <title>Bactericidal Effect of Pseudomonas oryziphila sp. nov., a novel Pseudomonas Species Against Xanthomonas oryzae Reduces Disease Severity of Bacterial Leaf Streak of Rice.</title>
        <authorList>
            <person name="Yang R."/>
            <person name="Li S."/>
            <person name="Li Y."/>
            <person name="Yan Y."/>
            <person name="Fang Y."/>
            <person name="Zou L."/>
            <person name="Chen G."/>
        </authorList>
    </citation>
    <scope>NUCLEOTIDE SEQUENCE [LARGE SCALE GENOMIC DNA]</scope>
    <source>
        <strain evidence="2 3">DSM 17497</strain>
    </source>
</reference>
<proteinExistence type="predicted"/>
<dbReference type="EMBL" id="CP081966">
    <property type="protein sequence ID" value="QZP26235.1"/>
    <property type="molecule type" value="Genomic_DNA"/>
</dbReference>
<feature type="domain" description="Putative tail fiber protein gp53-like C-terminal" evidence="1">
    <location>
        <begin position="234"/>
        <end position="310"/>
    </location>
</feature>
<organism evidence="2 3">
    <name type="scientific">Pseudomonas mosselii</name>
    <dbReference type="NCBI Taxonomy" id="78327"/>
    <lineage>
        <taxon>Bacteria</taxon>
        <taxon>Pseudomonadati</taxon>
        <taxon>Pseudomonadota</taxon>
        <taxon>Gammaproteobacteria</taxon>
        <taxon>Pseudomonadales</taxon>
        <taxon>Pseudomonadaceae</taxon>
        <taxon>Pseudomonas</taxon>
    </lineage>
</organism>
<protein>
    <recommendedName>
        <fullName evidence="1">Putative tail fiber protein gp53-like C-terminal domain-containing protein</fullName>
    </recommendedName>
</protein>
<dbReference type="Pfam" id="PF21882">
    <property type="entry name" value="Gp53-like_C"/>
    <property type="match status" value="1"/>
</dbReference>
<accession>A0ABX9B0Y4</accession>
<evidence type="ECO:0000313" key="2">
    <source>
        <dbReference type="EMBL" id="QZP26235.1"/>
    </source>
</evidence>
<gene>
    <name evidence="2" type="ORF">K5H97_26185</name>
</gene>
<sequence length="310" mass="32261">MADLPETAEWTPGIYQFETSDPVLGGPEGIDNRPSKQLANRTVWLKQRIASMESGEIVAGKASVLAVARTIAITGDASWSVSFNGGGNVTAALTLANSGVAAGTYGKVSVNAKGLVVAGSALGAADIPNLDWSKITSGKPDTLAGYGVTIADQALAEAGTDNIRPMTALRVFQAIAKVVAQASESTFGWAKVATQAEVLVGADDSRFVTPKKLRWGFATSLTPNGYIVFPSWLGGLIFQWVTNNQVGENISAPLPIAFPNACLFAVVNMQSDNGAAVVLIRTKTELAGSALLGSTNATGTNTYNWFSIGY</sequence>
<dbReference type="InterPro" id="IPR054075">
    <property type="entry name" value="Gp53-like_C"/>
</dbReference>
<dbReference type="Gene3D" id="2.60.40.3940">
    <property type="match status" value="1"/>
</dbReference>
<evidence type="ECO:0000259" key="1">
    <source>
        <dbReference type="Pfam" id="PF21882"/>
    </source>
</evidence>
<evidence type="ECO:0000313" key="3">
    <source>
        <dbReference type="Proteomes" id="UP000825591"/>
    </source>
</evidence>